<proteinExistence type="predicted"/>
<evidence type="ECO:0000256" key="2">
    <source>
        <dbReference type="SAM" id="Phobius"/>
    </source>
</evidence>
<dbReference type="Proteomes" id="UP000002640">
    <property type="component" value="Unassembled WGS sequence"/>
</dbReference>
<dbReference type="KEGG" id="psoj:PHYSODRAFT_341894"/>
<evidence type="ECO:0000256" key="1">
    <source>
        <dbReference type="SAM" id="MobiDB-lite"/>
    </source>
</evidence>
<evidence type="ECO:0000313" key="3">
    <source>
        <dbReference type="EMBL" id="EGZ05686.1"/>
    </source>
</evidence>
<name>G5AEP6_PHYSP</name>
<keyword evidence="4" id="KW-1185">Reference proteome</keyword>
<sequence length="500" mass="55215">MPNTIESLSESDRASVLPESTKTKEHASDYQLNIGVHRFRAVVGSLLMACLLIGTMLPFAREGLRVDSFEADEMSAAEQKKMLDKYNSISGGLTVLVSKPLDVFLSMVVSVAFLCLAAKTSIHHENRRRYLAMGVIGGVGYLMNTGFSALNVQVVSGKIRPRIISSDLSVENVHDNTQPLDGDRLLTTTRDAKFRESAPSNSVHNTILRNLFTPTENVPTWCNHSVSIKSPLQNVVAYYGFPSRSWQQRALSRALEPTVSMDFPMSSSAGDLPSNDDLPMNISIATNLVVYAVVVSNSFLGWWSEEDEVWSSRSQGFKTTKYSKPLVMAEYLNLTKRSSANATFVSDVQEVVADYFGKAGHANITDELARLAFSRLDLSETVVFDAFTIEIPTQKIGQQEDNSSESNPFYETLKGLDCNPEACIVNGAKEFTEGGNETTIYPRVQALAICLNNKGTEDLAVDMNYYNPDQYLQNCTRRSTTSMMIVNIGKRIEGDSFEAS</sequence>
<dbReference type="RefSeq" id="XP_009538547.1">
    <property type="nucleotide sequence ID" value="XM_009540252.1"/>
</dbReference>
<feature type="region of interest" description="Disordered" evidence="1">
    <location>
        <begin position="1"/>
        <end position="22"/>
    </location>
</feature>
<dbReference type="EMBL" id="JH159165">
    <property type="protein sequence ID" value="EGZ05686.1"/>
    <property type="molecule type" value="Genomic_DNA"/>
</dbReference>
<gene>
    <name evidence="3" type="ORF">PHYSODRAFT_341894</name>
</gene>
<feature type="transmembrane region" description="Helical" evidence="2">
    <location>
        <begin position="101"/>
        <end position="118"/>
    </location>
</feature>
<keyword evidence="2" id="KW-0812">Transmembrane</keyword>
<feature type="transmembrane region" description="Helical" evidence="2">
    <location>
        <begin position="130"/>
        <end position="150"/>
    </location>
</feature>
<organism evidence="3 4">
    <name type="scientific">Phytophthora sojae (strain P6497)</name>
    <name type="common">Soybean stem and root rot agent</name>
    <name type="synonym">Phytophthora megasperma f. sp. glycines</name>
    <dbReference type="NCBI Taxonomy" id="1094619"/>
    <lineage>
        <taxon>Eukaryota</taxon>
        <taxon>Sar</taxon>
        <taxon>Stramenopiles</taxon>
        <taxon>Oomycota</taxon>
        <taxon>Peronosporomycetes</taxon>
        <taxon>Peronosporales</taxon>
        <taxon>Peronosporaceae</taxon>
        <taxon>Phytophthora</taxon>
    </lineage>
</organism>
<keyword evidence="2" id="KW-0472">Membrane</keyword>
<accession>G5AEP6</accession>
<dbReference type="GeneID" id="20648176"/>
<dbReference type="AlphaFoldDB" id="G5AEP6"/>
<reference evidence="3 4" key="1">
    <citation type="journal article" date="2006" name="Science">
        <title>Phytophthora genome sequences uncover evolutionary origins and mechanisms of pathogenesis.</title>
        <authorList>
            <person name="Tyler B.M."/>
            <person name="Tripathy S."/>
            <person name="Zhang X."/>
            <person name="Dehal P."/>
            <person name="Jiang R.H."/>
            <person name="Aerts A."/>
            <person name="Arredondo F.D."/>
            <person name="Baxter L."/>
            <person name="Bensasson D."/>
            <person name="Beynon J.L."/>
            <person name="Chapman J."/>
            <person name="Damasceno C.M."/>
            <person name="Dorrance A.E."/>
            <person name="Dou D."/>
            <person name="Dickerman A.W."/>
            <person name="Dubchak I.L."/>
            <person name="Garbelotto M."/>
            <person name="Gijzen M."/>
            <person name="Gordon S.G."/>
            <person name="Govers F."/>
            <person name="Grunwald N.J."/>
            <person name="Huang W."/>
            <person name="Ivors K.L."/>
            <person name="Jones R.W."/>
            <person name="Kamoun S."/>
            <person name="Krampis K."/>
            <person name="Lamour K.H."/>
            <person name="Lee M.K."/>
            <person name="McDonald W.H."/>
            <person name="Medina M."/>
            <person name="Meijer H.J."/>
            <person name="Nordberg E.K."/>
            <person name="Maclean D.J."/>
            <person name="Ospina-Giraldo M.D."/>
            <person name="Morris P.F."/>
            <person name="Phuntumart V."/>
            <person name="Putnam N.H."/>
            <person name="Rash S."/>
            <person name="Rose J.K."/>
            <person name="Sakihama Y."/>
            <person name="Salamov A.A."/>
            <person name="Savidor A."/>
            <person name="Scheuring C.F."/>
            <person name="Smith B.M."/>
            <person name="Sobral B.W."/>
            <person name="Terry A."/>
            <person name="Torto-Alalibo T.A."/>
            <person name="Win J."/>
            <person name="Xu Z."/>
            <person name="Zhang H."/>
            <person name="Grigoriev I.V."/>
            <person name="Rokhsar D.S."/>
            <person name="Boore J.L."/>
        </authorList>
    </citation>
    <scope>NUCLEOTIDE SEQUENCE [LARGE SCALE GENOMIC DNA]</scope>
    <source>
        <strain evidence="3 4">P6497</strain>
    </source>
</reference>
<feature type="transmembrane region" description="Helical" evidence="2">
    <location>
        <begin position="41"/>
        <end position="60"/>
    </location>
</feature>
<protein>
    <submittedName>
        <fullName evidence="3">Uncharacterized protein</fullName>
    </submittedName>
</protein>
<dbReference type="InParanoid" id="G5AEP6"/>
<evidence type="ECO:0000313" key="4">
    <source>
        <dbReference type="Proteomes" id="UP000002640"/>
    </source>
</evidence>
<keyword evidence="2" id="KW-1133">Transmembrane helix</keyword>